<evidence type="ECO:0000256" key="1">
    <source>
        <dbReference type="ARBA" id="ARBA00006547"/>
    </source>
</evidence>
<dbReference type="Proteomes" id="UP000295525">
    <property type="component" value="Unassembled WGS sequence"/>
</dbReference>
<dbReference type="OrthoDB" id="7181050at2"/>
<dbReference type="Pfam" id="PF00797">
    <property type="entry name" value="Acetyltransf_2"/>
    <property type="match status" value="1"/>
</dbReference>
<dbReference type="PANTHER" id="PTHR11786:SF0">
    <property type="entry name" value="ARYLAMINE N-ACETYLTRANSFERASE 4-RELATED"/>
    <property type="match status" value="1"/>
</dbReference>
<keyword evidence="4" id="KW-1185">Reference proteome</keyword>
<evidence type="ECO:0000313" key="3">
    <source>
        <dbReference type="EMBL" id="TCT07006.1"/>
    </source>
</evidence>
<proteinExistence type="inferred from homology"/>
<dbReference type="GO" id="GO:0016407">
    <property type="term" value="F:acetyltransferase activity"/>
    <property type="evidence" value="ECO:0007669"/>
    <property type="project" value="InterPro"/>
</dbReference>
<dbReference type="RefSeq" id="WP_132582458.1">
    <property type="nucleotide sequence ID" value="NZ_SMAJ01000007.1"/>
</dbReference>
<dbReference type="InterPro" id="IPR001447">
    <property type="entry name" value="Arylamine_N-AcTrfase"/>
</dbReference>
<dbReference type="PRINTS" id="PR01543">
    <property type="entry name" value="ANATRNSFRASE"/>
</dbReference>
<name>A0A4R3M2R7_9BURK</name>
<sequence>MTHALNLDSYLTRIGYTGATAATLPCLRGLALHHAQSIAFENLSPFLGLPVSLDLADVERKLVRDGRGGYCFEQNLLFGQALRCIGFDVVDLAARVLWTQPDDAHTARTHMLLAVDLGGDRHIVDVGFGGQTLTGVLSLRAGTPQATPHGDFRLLRDGDQWRMQSRIAHEWRSLYRFDLSPQYAVDYEICNYYLSTSPRSHFTQNLIAARPTPTARLALRNRDYAVYTLDGGEIRRRLETSAEIVRVLDEDFGIALTNIPQLAARLDGLP</sequence>
<protein>
    <submittedName>
        <fullName evidence="3">N-hydroxyarylamine O-acetyltransferase</fullName>
    </submittedName>
</protein>
<evidence type="ECO:0000313" key="4">
    <source>
        <dbReference type="Proteomes" id="UP000295525"/>
    </source>
</evidence>
<dbReference type="SUPFAM" id="SSF54001">
    <property type="entry name" value="Cysteine proteinases"/>
    <property type="match status" value="1"/>
</dbReference>
<reference evidence="3 4" key="1">
    <citation type="submission" date="2019-03" db="EMBL/GenBank/DDBJ databases">
        <title>Genomic Encyclopedia of Type Strains, Phase IV (KMG-IV): sequencing the most valuable type-strain genomes for metagenomic binning, comparative biology and taxonomic classification.</title>
        <authorList>
            <person name="Goeker M."/>
        </authorList>
    </citation>
    <scope>NUCLEOTIDE SEQUENCE [LARGE SCALE GENOMIC DNA]</scope>
    <source>
        <strain evidence="3 4">DSM 24591</strain>
    </source>
</reference>
<organism evidence="3 4">
    <name type="scientific">Paralcaligenes ureilyticus</name>
    <dbReference type="NCBI Taxonomy" id="627131"/>
    <lineage>
        <taxon>Bacteria</taxon>
        <taxon>Pseudomonadati</taxon>
        <taxon>Pseudomonadota</taxon>
        <taxon>Betaproteobacteria</taxon>
        <taxon>Burkholderiales</taxon>
        <taxon>Alcaligenaceae</taxon>
        <taxon>Paralcaligenes</taxon>
    </lineage>
</organism>
<dbReference type="AlphaFoldDB" id="A0A4R3M2R7"/>
<dbReference type="Gene3D" id="3.30.2140.10">
    <property type="entry name" value="Arylamine N-acetyltransferase"/>
    <property type="match status" value="1"/>
</dbReference>
<dbReference type="PANTHER" id="PTHR11786">
    <property type="entry name" value="N-HYDROXYARYLAMINE O-ACETYLTRANSFERASE"/>
    <property type="match status" value="1"/>
</dbReference>
<dbReference type="EMBL" id="SMAJ01000007">
    <property type="protein sequence ID" value="TCT07006.1"/>
    <property type="molecule type" value="Genomic_DNA"/>
</dbReference>
<accession>A0A4R3M2R7</accession>
<comment type="caution">
    <text evidence="3">The sequence shown here is derived from an EMBL/GenBank/DDBJ whole genome shotgun (WGS) entry which is preliminary data.</text>
</comment>
<gene>
    <name evidence="3" type="ORF">EDC26_10761</name>
</gene>
<dbReference type="Gene3D" id="2.40.128.150">
    <property type="entry name" value="Cysteine proteinases"/>
    <property type="match status" value="1"/>
</dbReference>
<dbReference type="InterPro" id="IPR038765">
    <property type="entry name" value="Papain-like_cys_pep_sf"/>
</dbReference>
<keyword evidence="3" id="KW-0808">Transferase</keyword>
<comment type="similarity">
    <text evidence="1 2">Belongs to the arylamine N-acetyltransferase family.</text>
</comment>
<evidence type="ECO:0000256" key="2">
    <source>
        <dbReference type="RuleBase" id="RU003452"/>
    </source>
</evidence>